<dbReference type="EMBL" id="JBIMZQ010000008">
    <property type="protein sequence ID" value="KAL3669857.1"/>
    <property type="molecule type" value="Genomic_DNA"/>
</dbReference>
<comment type="caution">
    <text evidence="1">The sequence shown here is derived from an EMBL/GenBank/DDBJ whole genome shotgun (WGS) entry which is preliminary data.</text>
</comment>
<dbReference type="EMBL" id="JBIMZQ010000008">
    <property type="protein sequence ID" value="KAL3669859.1"/>
    <property type="molecule type" value="Genomic_DNA"/>
</dbReference>
<keyword evidence="3" id="KW-1185">Reference proteome</keyword>
<protein>
    <recommendedName>
        <fullName evidence="4">Myb-like domain-containing protein</fullName>
    </recommendedName>
</protein>
<dbReference type="AlphaFoldDB" id="A0ABD3FSE5"/>
<evidence type="ECO:0000313" key="1">
    <source>
        <dbReference type="EMBL" id="KAL3669857.1"/>
    </source>
</evidence>
<evidence type="ECO:0000313" key="2">
    <source>
        <dbReference type="EMBL" id="KAL3669859.1"/>
    </source>
</evidence>
<gene>
    <name evidence="1" type="ORF">V7S43_005234</name>
    <name evidence="2" type="ORF">V7S43_005236</name>
</gene>
<sequence>MEAHTPRSYNFCILTELVFEIILSFMGNQTLTKMQMLTGDHYPKCESDLARCCCKCENDNLTTSSHLCRECENATYCYSNYVTRRSARTLYGVKDFSQISKSRAVYTISLSWRITWCEYAVRRWPGCEKSRFEDGLGARSRGATRQSQEAKRRKEERRTVIAHLDPDFRTYIYSFKMSRSGKCARYTALERSQTKFKELKAALTKRGLPSEPDFQCCKAFIMTKSGDLDRVVDNMEEKHFLFTQTEYPRLSGDRIDADRHWKYPALVEAKAANWKKIKADLCVQYLLDNKGVTIPQKWENCRQRFEEVVSGNLDPKLRALYIYSGEAQPPAEDWETH</sequence>
<evidence type="ECO:0000313" key="3">
    <source>
        <dbReference type="Proteomes" id="UP001632037"/>
    </source>
</evidence>
<proteinExistence type="predicted"/>
<name>A0ABD3FSE5_9STRA</name>
<evidence type="ECO:0008006" key="4">
    <source>
        <dbReference type="Google" id="ProtNLM"/>
    </source>
</evidence>
<dbReference type="Proteomes" id="UP001632037">
    <property type="component" value="Unassembled WGS sequence"/>
</dbReference>
<accession>A0ABD3FSE5</accession>
<organism evidence="1 3">
    <name type="scientific">Phytophthora oleae</name>
    <dbReference type="NCBI Taxonomy" id="2107226"/>
    <lineage>
        <taxon>Eukaryota</taxon>
        <taxon>Sar</taxon>
        <taxon>Stramenopiles</taxon>
        <taxon>Oomycota</taxon>
        <taxon>Peronosporomycetes</taxon>
        <taxon>Peronosporales</taxon>
        <taxon>Peronosporaceae</taxon>
        <taxon>Phytophthora</taxon>
    </lineage>
</organism>
<reference evidence="1 3" key="1">
    <citation type="submission" date="2024-09" db="EMBL/GenBank/DDBJ databases">
        <title>Genome sequencing and assembly of Phytophthora oleae, isolate VK10A, causative agent of rot of olive drupes.</title>
        <authorList>
            <person name="Conti Taguali S."/>
            <person name="Riolo M."/>
            <person name="La Spada F."/>
            <person name="Cacciola S.O."/>
            <person name="Dionisio G."/>
        </authorList>
    </citation>
    <scope>NUCLEOTIDE SEQUENCE [LARGE SCALE GENOMIC DNA]</scope>
    <source>
        <strain evidence="1 3">VK10A</strain>
    </source>
</reference>